<accession>A0A840RZ48</accession>
<dbReference type="EMBL" id="JACHHQ010000009">
    <property type="protein sequence ID" value="MBB5201924.1"/>
    <property type="molecule type" value="Genomic_DNA"/>
</dbReference>
<gene>
    <name evidence="1" type="ORF">HNR39_003786</name>
</gene>
<protein>
    <submittedName>
        <fullName evidence="1">YD repeat-containing protein</fullName>
    </submittedName>
</protein>
<dbReference type="Gene3D" id="2.180.10.10">
    <property type="entry name" value="RHS repeat-associated core"/>
    <property type="match status" value="1"/>
</dbReference>
<sequence>MASSGTAQARTTTTEWHPVFRQPIRIAEPHRIITLTYDDFGNVITKAYQATTDAAGAQNFSGATVGKAQTWAYTYNTLGQRSAVTGPRAEVPRYACDDAGNLT</sequence>
<dbReference type="AlphaFoldDB" id="A0A840RZ48"/>
<dbReference type="RefSeq" id="WP_168054546.1">
    <property type="nucleotide sequence ID" value="NZ_JACHHQ010000009.1"/>
</dbReference>
<dbReference type="Proteomes" id="UP000571084">
    <property type="component" value="Unassembled WGS sequence"/>
</dbReference>
<evidence type="ECO:0000313" key="1">
    <source>
        <dbReference type="EMBL" id="MBB5201924.1"/>
    </source>
</evidence>
<proteinExistence type="predicted"/>
<name>A0A840RZ48_9BURK</name>
<reference evidence="1 2" key="1">
    <citation type="submission" date="2020-08" db="EMBL/GenBank/DDBJ databases">
        <title>Genomic Encyclopedia of Type Strains, Phase IV (KMG-IV): sequencing the most valuable type-strain genomes for metagenomic binning, comparative biology and taxonomic classification.</title>
        <authorList>
            <person name="Goeker M."/>
        </authorList>
    </citation>
    <scope>NUCLEOTIDE SEQUENCE [LARGE SCALE GENOMIC DNA]</scope>
    <source>
        <strain evidence="1 2">DSM 23240</strain>
    </source>
</reference>
<evidence type="ECO:0000313" key="2">
    <source>
        <dbReference type="Proteomes" id="UP000571084"/>
    </source>
</evidence>
<organism evidence="1 2">
    <name type="scientific">Glaciimonas immobilis</name>
    <dbReference type="NCBI Taxonomy" id="728004"/>
    <lineage>
        <taxon>Bacteria</taxon>
        <taxon>Pseudomonadati</taxon>
        <taxon>Pseudomonadota</taxon>
        <taxon>Betaproteobacteria</taxon>
        <taxon>Burkholderiales</taxon>
        <taxon>Oxalobacteraceae</taxon>
        <taxon>Glaciimonas</taxon>
    </lineage>
</organism>
<keyword evidence="2" id="KW-1185">Reference proteome</keyword>
<comment type="caution">
    <text evidence="1">The sequence shown here is derived from an EMBL/GenBank/DDBJ whole genome shotgun (WGS) entry which is preliminary data.</text>
</comment>